<dbReference type="Proteomes" id="UP000244069">
    <property type="component" value="Unassembled WGS sequence"/>
</dbReference>
<dbReference type="PANTHER" id="PTHR30404">
    <property type="entry name" value="N-ACETYLMURAMOYL-L-ALANINE AMIDASE"/>
    <property type="match status" value="1"/>
</dbReference>
<sequence>MSRPLLFLIAVLWGTAAVAQQSAETASGLARFEGADLRDRFLGGTVLELELSQGVPWRVFTLDNPPRMVLDFREVDWADADPAVIDRSDRVTSLRMGGFRPGWSRMVLDLARPMELAEAGLALSPDTGGATLRLKLEKIDPETYARHAGAPRDASWDLPPATAVRPAAPEDERLTVVLDPGHGGVDPGAQREGVDEADLMLTFAFELSEVLKRSGGYRVVLTRTDDVFVSLEARVAVAHQAGADIFISLHADAIEQGVAHGATVYTLSEEASDAASAALAERHDRDDILSGIDLSGADDRVVDVLTDLARLDNAPRSEALARQLVTGIEETVGVVHKRPLRQAGFSVLKAADIPSVLVEVGFLSTHRDLELLQDPAWRARMASGLRDGIEAWAVEDAATARLRRQ</sequence>
<dbReference type="EC" id="3.5.1.28" evidence="2"/>
<dbReference type="InterPro" id="IPR021731">
    <property type="entry name" value="AMIN_dom"/>
</dbReference>
<evidence type="ECO:0000313" key="6">
    <source>
        <dbReference type="EMBL" id="PTX48102.1"/>
    </source>
</evidence>
<dbReference type="Gene3D" id="2.60.40.3500">
    <property type="match status" value="1"/>
</dbReference>
<protein>
    <recommendedName>
        <fullName evidence="2">N-acetylmuramoyl-L-alanine amidase</fullName>
        <ecNumber evidence="2">3.5.1.28</ecNumber>
    </recommendedName>
</protein>
<dbReference type="SMART" id="SM00646">
    <property type="entry name" value="Ami_3"/>
    <property type="match status" value="1"/>
</dbReference>
<dbReference type="Pfam" id="PF11741">
    <property type="entry name" value="AMIN"/>
    <property type="match status" value="1"/>
</dbReference>
<dbReference type="RefSeq" id="WP_107976011.1">
    <property type="nucleotide sequence ID" value="NZ_BMEZ01000012.1"/>
</dbReference>
<evidence type="ECO:0000256" key="4">
    <source>
        <dbReference type="SAM" id="SignalP"/>
    </source>
</evidence>
<evidence type="ECO:0000256" key="3">
    <source>
        <dbReference type="ARBA" id="ARBA00022801"/>
    </source>
</evidence>
<organism evidence="6 7">
    <name type="scientific">Allosediminivita pacifica</name>
    <dbReference type="NCBI Taxonomy" id="1267769"/>
    <lineage>
        <taxon>Bacteria</taxon>
        <taxon>Pseudomonadati</taxon>
        <taxon>Pseudomonadota</taxon>
        <taxon>Alphaproteobacteria</taxon>
        <taxon>Rhodobacterales</taxon>
        <taxon>Paracoccaceae</taxon>
        <taxon>Allosediminivita</taxon>
    </lineage>
</organism>
<keyword evidence="4" id="KW-0732">Signal</keyword>
<accession>A0A2T6AWA3</accession>
<evidence type="ECO:0000259" key="5">
    <source>
        <dbReference type="SMART" id="SM00646"/>
    </source>
</evidence>
<dbReference type="InterPro" id="IPR002508">
    <property type="entry name" value="MurNAc-LAA_cat"/>
</dbReference>
<evidence type="ECO:0000313" key="7">
    <source>
        <dbReference type="Proteomes" id="UP000244069"/>
    </source>
</evidence>
<name>A0A2T6AWA3_9RHOB</name>
<dbReference type="AlphaFoldDB" id="A0A2T6AWA3"/>
<dbReference type="GO" id="GO:0030288">
    <property type="term" value="C:outer membrane-bounded periplasmic space"/>
    <property type="evidence" value="ECO:0007669"/>
    <property type="project" value="TreeGrafter"/>
</dbReference>
<dbReference type="Pfam" id="PF01520">
    <property type="entry name" value="Amidase_3"/>
    <property type="match status" value="1"/>
</dbReference>
<evidence type="ECO:0000256" key="2">
    <source>
        <dbReference type="ARBA" id="ARBA00011901"/>
    </source>
</evidence>
<feature type="domain" description="MurNAc-LAA" evidence="5">
    <location>
        <begin position="235"/>
        <end position="390"/>
    </location>
</feature>
<gene>
    <name evidence="6" type="ORF">C8N44_110101</name>
</gene>
<dbReference type="PANTHER" id="PTHR30404:SF0">
    <property type="entry name" value="N-ACETYLMURAMOYL-L-ALANINE AMIDASE AMIC"/>
    <property type="match status" value="1"/>
</dbReference>
<comment type="catalytic activity">
    <reaction evidence="1">
        <text>Hydrolyzes the link between N-acetylmuramoyl residues and L-amino acid residues in certain cell-wall glycopeptides.</text>
        <dbReference type="EC" id="3.5.1.28"/>
    </reaction>
</comment>
<proteinExistence type="predicted"/>
<dbReference type="Gene3D" id="3.40.630.40">
    <property type="entry name" value="Zn-dependent exopeptidases"/>
    <property type="match status" value="1"/>
</dbReference>
<evidence type="ECO:0000256" key="1">
    <source>
        <dbReference type="ARBA" id="ARBA00001561"/>
    </source>
</evidence>
<comment type="caution">
    <text evidence="6">The sequence shown here is derived from an EMBL/GenBank/DDBJ whole genome shotgun (WGS) entry which is preliminary data.</text>
</comment>
<keyword evidence="7" id="KW-1185">Reference proteome</keyword>
<reference evidence="6 7" key="1">
    <citation type="submission" date="2018-04" db="EMBL/GenBank/DDBJ databases">
        <title>Genomic Encyclopedia of Archaeal and Bacterial Type Strains, Phase II (KMG-II): from individual species to whole genera.</title>
        <authorList>
            <person name="Goeker M."/>
        </authorList>
    </citation>
    <scope>NUCLEOTIDE SEQUENCE [LARGE SCALE GENOMIC DNA]</scope>
    <source>
        <strain evidence="6 7">DSM 29329</strain>
    </source>
</reference>
<dbReference type="GO" id="GO:0009253">
    <property type="term" value="P:peptidoglycan catabolic process"/>
    <property type="evidence" value="ECO:0007669"/>
    <property type="project" value="InterPro"/>
</dbReference>
<dbReference type="OrthoDB" id="9806267at2"/>
<feature type="chain" id="PRO_5015450813" description="N-acetylmuramoyl-L-alanine amidase" evidence="4">
    <location>
        <begin position="20"/>
        <end position="405"/>
    </location>
</feature>
<keyword evidence="3" id="KW-0378">Hydrolase</keyword>
<dbReference type="GO" id="GO:0008745">
    <property type="term" value="F:N-acetylmuramoyl-L-alanine amidase activity"/>
    <property type="evidence" value="ECO:0007669"/>
    <property type="project" value="UniProtKB-EC"/>
</dbReference>
<dbReference type="CDD" id="cd02696">
    <property type="entry name" value="MurNAc-LAA"/>
    <property type="match status" value="1"/>
</dbReference>
<dbReference type="InterPro" id="IPR050695">
    <property type="entry name" value="N-acetylmuramoyl_amidase_3"/>
</dbReference>
<dbReference type="SUPFAM" id="SSF53187">
    <property type="entry name" value="Zn-dependent exopeptidases"/>
    <property type="match status" value="1"/>
</dbReference>
<dbReference type="EMBL" id="QBKN01000010">
    <property type="protein sequence ID" value="PTX48102.1"/>
    <property type="molecule type" value="Genomic_DNA"/>
</dbReference>
<feature type="signal peptide" evidence="4">
    <location>
        <begin position="1"/>
        <end position="19"/>
    </location>
</feature>